<evidence type="ECO:0000259" key="12">
    <source>
        <dbReference type="Pfam" id="PF21316"/>
    </source>
</evidence>
<dbReference type="GO" id="GO:0004177">
    <property type="term" value="F:aminopeptidase activity"/>
    <property type="evidence" value="ECO:0007669"/>
    <property type="project" value="UniProtKB-KW"/>
</dbReference>
<dbReference type="PRINTS" id="PR00723">
    <property type="entry name" value="SUBTILISIN"/>
</dbReference>
<keyword evidence="14" id="KW-1185">Reference proteome</keyword>
<dbReference type="InterPro" id="IPR046939">
    <property type="entry name" value="TPPII_C_sf"/>
</dbReference>
<dbReference type="GeneID" id="37029878"/>
<evidence type="ECO:0000259" key="9">
    <source>
        <dbReference type="Pfam" id="PF00082"/>
    </source>
</evidence>
<proteinExistence type="inferred from homology"/>
<evidence type="ECO:0000256" key="7">
    <source>
        <dbReference type="ARBA" id="ARBA00022825"/>
    </source>
</evidence>
<dbReference type="Pfam" id="PF00082">
    <property type="entry name" value="Peptidase_S8"/>
    <property type="match status" value="1"/>
</dbReference>
<keyword evidence="6 8" id="KW-0378">Hydrolase</keyword>
<dbReference type="GO" id="GO:0005829">
    <property type="term" value="C:cytosol"/>
    <property type="evidence" value="ECO:0007669"/>
    <property type="project" value="TreeGrafter"/>
</dbReference>
<dbReference type="Gene3D" id="2.20.25.690">
    <property type="match status" value="1"/>
</dbReference>
<dbReference type="Pfam" id="PF21316">
    <property type="entry name" value="TPPII_GBD"/>
    <property type="match status" value="1"/>
</dbReference>
<evidence type="ECO:0000313" key="14">
    <source>
        <dbReference type="Proteomes" id="UP000245884"/>
    </source>
</evidence>
<evidence type="ECO:0000256" key="2">
    <source>
        <dbReference type="ARBA" id="ARBA00011073"/>
    </source>
</evidence>
<accession>A0A316V1U7</accession>
<dbReference type="InterPro" id="IPR048383">
    <property type="entry name" value="TPPII_Ig-like-1"/>
</dbReference>
<dbReference type="InterPro" id="IPR022398">
    <property type="entry name" value="Peptidase_S8_His-AS"/>
</dbReference>
<dbReference type="EC" id="3.4.14.10" evidence="3"/>
<sequence length="1299" mass="141522">MVLPPFPTAGLLPKDATNAAKFIEKHPKFDGRNIRVGILDTGVDPAARGLDGKGKVVDIIDCTGTGDVPLAPVEATSVSSDAIELKSPTTGRKLLADPSWASKGSSDKPTFLLGFKRAYEVWPKDLVARRKVQRKRNWTVETAKIVDQVQRELADLDSKPAAAAAAKGAEKADSKEASADAQKAELKAKLAVLTDLSSSYSDPGPLLETITFHDGKTWRTVVGGAEGDIRESTFGWPDEGLQKLEGQVLDLRKAKRLADFHLEQEHDVFGAADLLTYSVNHIFDSANNDGKPSAVSLVTLSGAHGTHVAGIVGAHVPDSPDENGVAPGVEIVSLKIGDTRVEGMETGVALLRAAQAAIATRCDILNMSFGEDGAFGTEGKGAFAEAMRDFVIRQKDILFVSSAGNSAPALTTLGQPAGTTDGVFTIGAYVTAGSMQSAEYALIEKDVKDHPTTWSSRGPAADGASGVTAWAPGAAITSIPKYCLSATQLMNGTSMASPNACGCIALLLSGMKQEGIPITSARVHKAILATNKDVDDELGIGFIQVDKAWEYIVANKDRPDADFEYQVKVTPFNRPQGGNSDKRGVYLREKLETRRVNQFNVNVRPTLKGTEPEKAYALQLKASLSPSASWITAPDFLHLGGNGRSFEIRVDPTQLHPGLHSATVRGYDAEQPGMLLFEVPITVTKPEVSPTPTVRYNKTLKSGSITRNFLHVPEGATWVEARFRSSNHASSGTAAKFWAHLVAVEPQRRLSHVEEAYVLQLTEGEPVTKRFSVKGGQTLEVCLAEMWNQSAAFDLECELEFHGITIGHSVAGRDELTLIGGDGLAKIETMSQIRLESFKPSISFSKRRTFVRPASSVVRPLLSERNAHPSGRQLHEVVNTYNFSLSEAGTVKLSWPTSSPLSNLYDSAVPMLSSLYEAQSKKLVAFGDVYAKDKELKKGEYTVRCQWINEDPSVVDKLKTATMRMDQKLTKGKDVSLSLYEDHVDAFGKASPATFKGNLKLFPGERKVLNLDLNLHGDSLPKEAQPGDVLVGEFGFAPEGKYELRYIVAPAPKKEEEASKDPKPSPEDEAEELPRLLAPMAKKLKSQEQKRRFLDSLIKDHPNSLPVLLARLDSPENINAQSKPEDLDAMIKAAEAVEAQVDEKDVLLWMAEKRAPVAEQSDEVKRENKKQEERKKALLAARLAKVKAILHRHGSSGGEFQEAYEAARKLLGEGSASENPAWATVRVAYHIERKRLGLALQGVRKAIKELGAGEQGKGEELKRLQEQERELLDRVGWRAWAAYRERWGVLDWPRDYAPF</sequence>
<protein>
    <recommendedName>
        <fullName evidence="3">tripeptidyl-peptidase II</fullName>
        <ecNumber evidence="3">3.4.14.10</ecNumber>
    </recommendedName>
</protein>
<dbReference type="InterPro" id="IPR050131">
    <property type="entry name" value="Peptidase_S8_subtilisin-like"/>
</dbReference>
<evidence type="ECO:0000256" key="4">
    <source>
        <dbReference type="ARBA" id="ARBA00022438"/>
    </source>
</evidence>
<dbReference type="SUPFAM" id="SSF52743">
    <property type="entry name" value="Subtilisin-like"/>
    <property type="match status" value="1"/>
</dbReference>
<dbReference type="GO" id="GO:0006508">
    <property type="term" value="P:proteolysis"/>
    <property type="evidence" value="ECO:0007669"/>
    <property type="project" value="UniProtKB-KW"/>
</dbReference>
<dbReference type="InterPro" id="IPR046940">
    <property type="entry name" value="TPPII_Ig-like_sf"/>
</dbReference>
<dbReference type="InterPro" id="IPR022229">
    <property type="entry name" value="TPPII_Ig-like-2"/>
</dbReference>
<dbReference type="RefSeq" id="XP_025364007.1">
    <property type="nucleotide sequence ID" value="XM_025508055.1"/>
</dbReference>
<dbReference type="GO" id="GO:0004252">
    <property type="term" value="F:serine-type endopeptidase activity"/>
    <property type="evidence" value="ECO:0007669"/>
    <property type="project" value="UniProtKB-UniRule"/>
</dbReference>
<dbReference type="Proteomes" id="UP000245884">
    <property type="component" value="Unassembled WGS sequence"/>
</dbReference>
<feature type="domain" description="Peptidase S8/S53" evidence="9">
    <location>
        <begin position="31"/>
        <end position="534"/>
    </location>
</feature>
<comment type="similarity">
    <text evidence="2 8">Belongs to the peptidase S8 family.</text>
</comment>
<dbReference type="EMBL" id="KZ819663">
    <property type="protein sequence ID" value="PWN29395.1"/>
    <property type="molecule type" value="Genomic_DNA"/>
</dbReference>
<evidence type="ECO:0000259" key="10">
    <source>
        <dbReference type="Pfam" id="PF12580"/>
    </source>
</evidence>
<keyword evidence="5 8" id="KW-0645">Protease</keyword>
<dbReference type="STRING" id="1569628.A0A316V1U7"/>
<dbReference type="InterPro" id="IPR015500">
    <property type="entry name" value="Peptidase_S8_subtilisin-rel"/>
</dbReference>
<dbReference type="InterPro" id="IPR023828">
    <property type="entry name" value="Peptidase_S8_Ser-AS"/>
</dbReference>
<evidence type="ECO:0000259" key="11">
    <source>
        <dbReference type="Pfam" id="PF21223"/>
    </source>
</evidence>
<evidence type="ECO:0000256" key="6">
    <source>
        <dbReference type="ARBA" id="ARBA00022801"/>
    </source>
</evidence>
<gene>
    <name evidence="13" type="ORF">BDZ90DRAFT_258317</name>
</gene>
<feature type="active site" description="Charge relay system" evidence="8">
    <location>
        <position position="494"/>
    </location>
</feature>
<dbReference type="InterPro" id="IPR048384">
    <property type="entry name" value="TPPII_GBD"/>
</dbReference>
<dbReference type="InterPro" id="IPR036852">
    <property type="entry name" value="Peptidase_S8/S53_dom_sf"/>
</dbReference>
<feature type="active site" description="Charge relay system" evidence="8">
    <location>
        <position position="304"/>
    </location>
</feature>
<organism evidence="13 14">
    <name type="scientific">Jaminaea rosea</name>
    <dbReference type="NCBI Taxonomy" id="1569628"/>
    <lineage>
        <taxon>Eukaryota</taxon>
        <taxon>Fungi</taxon>
        <taxon>Dikarya</taxon>
        <taxon>Basidiomycota</taxon>
        <taxon>Ustilaginomycotina</taxon>
        <taxon>Exobasidiomycetes</taxon>
        <taxon>Microstromatales</taxon>
        <taxon>Microstromatales incertae sedis</taxon>
        <taxon>Jaminaea</taxon>
    </lineage>
</organism>
<feature type="domain" description="Tripeptidyl peptidase II second Ig-like" evidence="10">
    <location>
        <begin position="832"/>
        <end position="1025"/>
    </location>
</feature>
<evidence type="ECO:0000313" key="13">
    <source>
        <dbReference type="EMBL" id="PWN29395.1"/>
    </source>
</evidence>
<dbReference type="InterPro" id="IPR000209">
    <property type="entry name" value="Peptidase_S8/S53_dom"/>
</dbReference>
<name>A0A316V1U7_9BASI</name>
<comment type="catalytic activity">
    <reaction evidence="1">
        <text>Release of an N-terminal tripeptide from a polypeptide.</text>
        <dbReference type="EC" id="3.4.14.10"/>
    </reaction>
</comment>
<dbReference type="Gene3D" id="1.25.40.710">
    <property type="match status" value="1"/>
</dbReference>
<dbReference type="GO" id="GO:0008240">
    <property type="term" value="F:tripeptidyl-peptidase activity"/>
    <property type="evidence" value="ECO:0007669"/>
    <property type="project" value="UniProtKB-EC"/>
</dbReference>
<dbReference type="Pfam" id="PF21223">
    <property type="entry name" value="TPPII_Ig-like-1"/>
    <property type="match status" value="1"/>
</dbReference>
<evidence type="ECO:0000256" key="5">
    <source>
        <dbReference type="ARBA" id="ARBA00022670"/>
    </source>
</evidence>
<dbReference type="PROSITE" id="PS00138">
    <property type="entry name" value="SUBTILASE_SER"/>
    <property type="match status" value="1"/>
</dbReference>
<feature type="domain" description="Tripeptidyl-peptidase II first Ig-like" evidence="11">
    <location>
        <begin position="578"/>
        <end position="683"/>
    </location>
</feature>
<dbReference type="Gene3D" id="3.40.50.200">
    <property type="entry name" value="Peptidase S8/S53 domain"/>
    <property type="match status" value="2"/>
</dbReference>
<evidence type="ECO:0000256" key="3">
    <source>
        <dbReference type="ARBA" id="ARBA00012462"/>
    </source>
</evidence>
<dbReference type="OrthoDB" id="206201at2759"/>
<feature type="domain" description="Tripeptidyl-peptidase II galactose-binding" evidence="12">
    <location>
        <begin position="701"/>
        <end position="789"/>
    </location>
</feature>
<keyword evidence="4" id="KW-0031">Aminopeptidase</keyword>
<dbReference type="Gene3D" id="2.60.40.3170">
    <property type="match status" value="1"/>
</dbReference>
<evidence type="ECO:0000256" key="1">
    <source>
        <dbReference type="ARBA" id="ARBA00001910"/>
    </source>
</evidence>
<dbReference type="PANTHER" id="PTHR43806">
    <property type="entry name" value="PEPTIDASE S8"/>
    <property type="match status" value="1"/>
</dbReference>
<dbReference type="PROSITE" id="PS51892">
    <property type="entry name" value="SUBTILASE"/>
    <property type="match status" value="1"/>
</dbReference>
<keyword evidence="7 8" id="KW-0720">Serine protease</keyword>
<evidence type="ECO:0000256" key="8">
    <source>
        <dbReference type="PROSITE-ProRule" id="PRU01240"/>
    </source>
</evidence>
<reference evidence="13 14" key="1">
    <citation type="journal article" date="2018" name="Mol. Biol. Evol.">
        <title>Broad Genomic Sampling Reveals a Smut Pathogenic Ancestry of the Fungal Clade Ustilaginomycotina.</title>
        <authorList>
            <person name="Kijpornyongpan T."/>
            <person name="Mondo S.J."/>
            <person name="Barry K."/>
            <person name="Sandor L."/>
            <person name="Lee J."/>
            <person name="Lipzen A."/>
            <person name="Pangilinan J."/>
            <person name="LaButti K."/>
            <person name="Hainaut M."/>
            <person name="Henrissat B."/>
            <person name="Grigoriev I.V."/>
            <person name="Spatafora J.W."/>
            <person name="Aime M.C."/>
        </authorList>
    </citation>
    <scope>NUCLEOTIDE SEQUENCE [LARGE SCALE GENOMIC DNA]</scope>
    <source>
        <strain evidence="13 14">MCA 5214</strain>
    </source>
</reference>
<dbReference type="PROSITE" id="PS00137">
    <property type="entry name" value="SUBTILASE_HIS"/>
    <property type="match status" value="1"/>
</dbReference>
<feature type="active site" description="Charge relay system" evidence="8">
    <location>
        <position position="40"/>
    </location>
</feature>
<dbReference type="PANTHER" id="PTHR43806:SF14">
    <property type="entry name" value="TRIPEPTIDYL-PEPTIDASE 2"/>
    <property type="match status" value="1"/>
</dbReference>
<dbReference type="Pfam" id="PF12580">
    <property type="entry name" value="TPPII"/>
    <property type="match status" value="1"/>
</dbReference>